<feature type="transmembrane region" description="Helical" evidence="1">
    <location>
        <begin position="84"/>
        <end position="102"/>
    </location>
</feature>
<keyword evidence="1" id="KW-0812">Transmembrane</keyword>
<dbReference type="STRING" id="656519.Halsa_0703"/>
<feature type="transmembrane region" description="Helical" evidence="1">
    <location>
        <begin position="139"/>
        <end position="157"/>
    </location>
</feature>
<feature type="transmembrane region" description="Helical" evidence="1">
    <location>
        <begin position="15"/>
        <end position="36"/>
    </location>
</feature>
<name>E4RMT7_HALHG</name>
<feature type="transmembrane region" description="Helical" evidence="1">
    <location>
        <begin position="164"/>
        <end position="185"/>
    </location>
</feature>
<evidence type="ECO:0000313" key="2">
    <source>
        <dbReference type="EMBL" id="ADQ14154.1"/>
    </source>
</evidence>
<feature type="transmembrane region" description="Helical" evidence="1">
    <location>
        <begin position="330"/>
        <end position="355"/>
    </location>
</feature>
<accession>E4RMT7</accession>
<evidence type="ECO:0000256" key="1">
    <source>
        <dbReference type="SAM" id="Phobius"/>
    </source>
</evidence>
<feature type="transmembrane region" description="Helical" evidence="1">
    <location>
        <begin position="275"/>
        <end position="293"/>
    </location>
</feature>
<feature type="transmembrane region" description="Helical" evidence="1">
    <location>
        <begin position="43"/>
        <end position="60"/>
    </location>
</feature>
<feature type="transmembrane region" description="Helical" evidence="1">
    <location>
        <begin position="205"/>
        <end position="225"/>
    </location>
</feature>
<dbReference type="AlphaFoldDB" id="E4RMT7"/>
<dbReference type="Pfam" id="PF16983">
    <property type="entry name" value="MFS_MOT1"/>
    <property type="match status" value="2"/>
</dbReference>
<dbReference type="HOGENOM" id="CLU_032158_1_0_9"/>
<dbReference type="eggNOG" id="COG0659">
    <property type="taxonomic scope" value="Bacteria"/>
</dbReference>
<dbReference type="RefSeq" id="WP_013405246.1">
    <property type="nucleotide sequence ID" value="NC_014654.1"/>
</dbReference>
<keyword evidence="1" id="KW-1133">Transmembrane helix</keyword>
<dbReference type="Proteomes" id="UP000007434">
    <property type="component" value="Chromosome"/>
</dbReference>
<dbReference type="PANTHER" id="PTHR31970:SF9">
    <property type="entry name" value="MOLYBDATE TRANSPORTER 2"/>
    <property type="match status" value="1"/>
</dbReference>
<dbReference type="GO" id="GO:0015098">
    <property type="term" value="F:molybdate ion transmembrane transporter activity"/>
    <property type="evidence" value="ECO:0007669"/>
    <property type="project" value="InterPro"/>
</dbReference>
<dbReference type="EMBL" id="CP002304">
    <property type="protein sequence ID" value="ADQ14154.1"/>
    <property type="molecule type" value="Genomic_DNA"/>
</dbReference>
<reference evidence="2 3" key="2">
    <citation type="journal article" date="2011" name="J. Bacteriol.">
        <title>Complete Genome Sequence of the Haloalkaliphilic, Hydrogen Producing Halanaerobium hydrogenoformans.</title>
        <authorList>
            <person name="Brown S.D."/>
            <person name="Begemann M.B."/>
            <person name="Mormile M.R."/>
            <person name="Wall J.D."/>
            <person name="Han C.S."/>
            <person name="Goodwin L.A."/>
            <person name="Pitluck S."/>
            <person name="Land M.L."/>
            <person name="Hauser L.J."/>
            <person name="Elias D.A."/>
        </authorList>
    </citation>
    <scope>NUCLEOTIDE SEQUENCE [LARGE SCALE GENOMIC DNA]</scope>
    <source>
        <strain evidence="3">sapolanicus</strain>
    </source>
</reference>
<gene>
    <name evidence="2" type="ordered locus">Halsa_0703</name>
</gene>
<proteinExistence type="predicted"/>
<dbReference type="PANTHER" id="PTHR31970">
    <property type="match status" value="1"/>
</dbReference>
<protein>
    <submittedName>
        <fullName evidence="2">Sulphate transporter</fullName>
    </submittedName>
</protein>
<sequence length="364" mass="39531">MQKKWPDFRFTAEETAGAVGDFGTLFPIIMAVAVISGMELGPILLFMGIAYIITGLYYKLPMPVEPMKSIGAVAIAGGLSQAEIVSAAMMMGIILLILSYTGWMSRFKSEIPEWLIRGIQLGLSFILLEQAVVFIVGDLYLGLIATAVIIAFIFLPFKDISSLLVLALGLLIGFMELGYIPIHIADLPQLYIPPAEAWLPGLLRGVFPQLPLTIANAVLATSLIIDDLFAKKVPEEKLLKTMGFYCLFFSPFGAFPMCHGSGGLAAQYRFGARTGGSNIISGVIILIMGLFFASPQLLEFFPYGVLGALLVFSALQMLKSGKESNRPLLSLSTAVIAFFADIGIAFLVMLAFIILSRFFRQQAE</sequence>
<reference evidence="2 3" key="1">
    <citation type="submission" date="2010-11" db="EMBL/GenBank/DDBJ databases">
        <title>Complete sequence of Halanaerobium sp. sapolanicus.</title>
        <authorList>
            <consortium name="US DOE Joint Genome Institute"/>
            <person name="Lucas S."/>
            <person name="Copeland A."/>
            <person name="Lapidus A."/>
            <person name="Cheng J.-F."/>
            <person name="Bruce D."/>
            <person name="Goodwin L."/>
            <person name="Pitluck S."/>
            <person name="Davenport K."/>
            <person name="Detter J.C."/>
            <person name="Han C."/>
            <person name="Tapia R."/>
            <person name="Land M."/>
            <person name="Hauser L."/>
            <person name="Jeffries C."/>
            <person name="Kyrpides N."/>
            <person name="Ivanova N."/>
            <person name="Mikhailova N."/>
            <person name="Begemann M.B."/>
            <person name="Mormile M.R."/>
            <person name="Wall J.D."/>
            <person name="Elias D.A."/>
            <person name="Woyke T."/>
        </authorList>
    </citation>
    <scope>NUCLEOTIDE SEQUENCE [LARGE SCALE GENOMIC DNA]</scope>
    <source>
        <strain evidence="3">sapolanicus</strain>
    </source>
</reference>
<dbReference type="KEGG" id="has:Halsa_0703"/>
<keyword evidence="1" id="KW-0472">Membrane</keyword>
<feature type="transmembrane region" description="Helical" evidence="1">
    <location>
        <begin position="300"/>
        <end position="318"/>
    </location>
</feature>
<dbReference type="OrthoDB" id="7361398at2"/>
<evidence type="ECO:0000313" key="3">
    <source>
        <dbReference type="Proteomes" id="UP000007434"/>
    </source>
</evidence>
<feature type="transmembrane region" description="Helical" evidence="1">
    <location>
        <begin position="237"/>
        <end position="255"/>
    </location>
</feature>
<keyword evidence="3" id="KW-1185">Reference proteome</keyword>
<organism evidence="2 3">
    <name type="scientific">Halanaerobium hydrogeniformans</name>
    <name type="common">Halanaerobium sp. (strain sapolanicus)</name>
    <dbReference type="NCBI Taxonomy" id="656519"/>
    <lineage>
        <taxon>Bacteria</taxon>
        <taxon>Bacillati</taxon>
        <taxon>Bacillota</taxon>
        <taxon>Clostridia</taxon>
        <taxon>Halanaerobiales</taxon>
        <taxon>Halanaerobiaceae</taxon>
        <taxon>Halanaerobium</taxon>
    </lineage>
</organism>
<dbReference type="InterPro" id="IPR031563">
    <property type="entry name" value="MOT1/MOT2"/>
</dbReference>